<evidence type="ECO:0000313" key="3">
    <source>
        <dbReference type="Proteomes" id="UP000646548"/>
    </source>
</evidence>
<protein>
    <submittedName>
        <fullName evidence="2">Uncharacterized protein</fullName>
    </submittedName>
</protein>
<evidence type="ECO:0000256" key="1">
    <source>
        <dbReference type="SAM" id="MobiDB-lite"/>
    </source>
</evidence>
<feature type="compositionally biased region" description="Basic and acidic residues" evidence="1">
    <location>
        <begin position="1"/>
        <end position="17"/>
    </location>
</feature>
<dbReference type="Proteomes" id="UP000646548">
    <property type="component" value="Unassembled WGS sequence"/>
</dbReference>
<accession>A0A834FKM3</accession>
<evidence type="ECO:0000313" key="2">
    <source>
        <dbReference type="EMBL" id="KAF6735600.1"/>
    </source>
</evidence>
<proteinExistence type="predicted"/>
<sequence>MLWGRPDRQVTEDERGARAAITPSQPEFQPPPASKQPAHTDYDTDTQLFLLLSCFSLGPTRLLPDNASTSLGGRAEKFPWQTSSINTTLISSSSEAPQTDSIPCSSPCFPVEHRLTHSLPGRSPSWSYSLLWRLDLCGSLSPALSENRLIREDCSNAESQALTPPPLLSSTLQLLKRQTLRVQSCFTVTCGS</sequence>
<name>A0A834FKM3_ORYME</name>
<dbReference type="EMBL" id="WKFB01000102">
    <property type="protein sequence ID" value="KAF6735600.1"/>
    <property type="molecule type" value="Genomic_DNA"/>
</dbReference>
<feature type="region of interest" description="Disordered" evidence="1">
    <location>
        <begin position="1"/>
        <end position="40"/>
    </location>
</feature>
<gene>
    <name evidence="2" type="ORF">FQA47_018971</name>
</gene>
<dbReference type="AlphaFoldDB" id="A0A834FKM3"/>
<reference evidence="2" key="1">
    <citation type="journal article" name="BMC Genomics">
        <title>Long-read sequencing and de novo genome assembly of marine medaka (Oryzias melastigma).</title>
        <authorList>
            <person name="Liang P."/>
            <person name="Saqib H.S.A."/>
            <person name="Ni X."/>
            <person name="Shen Y."/>
        </authorList>
    </citation>
    <scope>NUCLEOTIDE SEQUENCE</scope>
    <source>
        <strain evidence="2">Bigg-433</strain>
    </source>
</reference>
<comment type="caution">
    <text evidence="2">The sequence shown here is derived from an EMBL/GenBank/DDBJ whole genome shotgun (WGS) entry which is preliminary data.</text>
</comment>
<organism evidence="2 3">
    <name type="scientific">Oryzias melastigma</name>
    <name type="common">Marine medaka</name>
    <dbReference type="NCBI Taxonomy" id="30732"/>
    <lineage>
        <taxon>Eukaryota</taxon>
        <taxon>Metazoa</taxon>
        <taxon>Chordata</taxon>
        <taxon>Craniata</taxon>
        <taxon>Vertebrata</taxon>
        <taxon>Euteleostomi</taxon>
        <taxon>Actinopterygii</taxon>
        <taxon>Neopterygii</taxon>
        <taxon>Teleostei</taxon>
        <taxon>Neoteleostei</taxon>
        <taxon>Acanthomorphata</taxon>
        <taxon>Ovalentaria</taxon>
        <taxon>Atherinomorphae</taxon>
        <taxon>Beloniformes</taxon>
        <taxon>Adrianichthyidae</taxon>
        <taxon>Oryziinae</taxon>
        <taxon>Oryzias</taxon>
    </lineage>
</organism>